<gene>
    <name evidence="2" type="ORF">AAFF_G00083990</name>
</gene>
<keyword evidence="3" id="KW-1185">Reference proteome</keyword>
<evidence type="ECO:0000256" key="1">
    <source>
        <dbReference type="SAM" id="MobiDB-lite"/>
    </source>
</evidence>
<evidence type="ECO:0000313" key="3">
    <source>
        <dbReference type="Proteomes" id="UP001221898"/>
    </source>
</evidence>
<name>A0AAD7RWZ2_9TELE</name>
<organism evidence="2 3">
    <name type="scientific">Aldrovandia affinis</name>
    <dbReference type="NCBI Taxonomy" id="143900"/>
    <lineage>
        <taxon>Eukaryota</taxon>
        <taxon>Metazoa</taxon>
        <taxon>Chordata</taxon>
        <taxon>Craniata</taxon>
        <taxon>Vertebrata</taxon>
        <taxon>Euteleostomi</taxon>
        <taxon>Actinopterygii</taxon>
        <taxon>Neopterygii</taxon>
        <taxon>Teleostei</taxon>
        <taxon>Notacanthiformes</taxon>
        <taxon>Halosauridae</taxon>
        <taxon>Aldrovandia</taxon>
    </lineage>
</organism>
<accession>A0AAD7RWZ2</accession>
<proteinExistence type="predicted"/>
<comment type="caution">
    <text evidence="2">The sequence shown here is derived from an EMBL/GenBank/DDBJ whole genome shotgun (WGS) entry which is preliminary data.</text>
</comment>
<sequence length="76" mass="8441">MLVRGFLPTTRQPLREVTAAEHGRRPGLYQQPASKQGLSLAHGLEPWDVETGDATRIDKKEMIAVNRKACKEQGSL</sequence>
<dbReference type="EMBL" id="JAINUG010000151">
    <property type="protein sequence ID" value="KAJ8391928.1"/>
    <property type="molecule type" value="Genomic_DNA"/>
</dbReference>
<dbReference type="Proteomes" id="UP001221898">
    <property type="component" value="Unassembled WGS sequence"/>
</dbReference>
<feature type="region of interest" description="Disordered" evidence="1">
    <location>
        <begin position="16"/>
        <end position="36"/>
    </location>
</feature>
<evidence type="ECO:0000313" key="2">
    <source>
        <dbReference type="EMBL" id="KAJ8391928.1"/>
    </source>
</evidence>
<reference evidence="2" key="1">
    <citation type="journal article" date="2023" name="Science">
        <title>Genome structures resolve the early diversification of teleost fishes.</title>
        <authorList>
            <person name="Parey E."/>
            <person name="Louis A."/>
            <person name="Montfort J."/>
            <person name="Bouchez O."/>
            <person name="Roques C."/>
            <person name="Iampietro C."/>
            <person name="Lluch J."/>
            <person name="Castinel A."/>
            <person name="Donnadieu C."/>
            <person name="Desvignes T."/>
            <person name="Floi Bucao C."/>
            <person name="Jouanno E."/>
            <person name="Wen M."/>
            <person name="Mejri S."/>
            <person name="Dirks R."/>
            <person name="Jansen H."/>
            <person name="Henkel C."/>
            <person name="Chen W.J."/>
            <person name="Zahm M."/>
            <person name="Cabau C."/>
            <person name="Klopp C."/>
            <person name="Thompson A.W."/>
            <person name="Robinson-Rechavi M."/>
            <person name="Braasch I."/>
            <person name="Lecointre G."/>
            <person name="Bobe J."/>
            <person name="Postlethwait J.H."/>
            <person name="Berthelot C."/>
            <person name="Roest Crollius H."/>
            <person name="Guiguen Y."/>
        </authorList>
    </citation>
    <scope>NUCLEOTIDE SEQUENCE</scope>
    <source>
        <strain evidence="2">NC1722</strain>
    </source>
</reference>
<dbReference type="AlphaFoldDB" id="A0AAD7RWZ2"/>
<protein>
    <submittedName>
        <fullName evidence="2">Uncharacterized protein</fullName>
    </submittedName>
</protein>